<dbReference type="PROSITE" id="PS51257">
    <property type="entry name" value="PROKAR_LIPOPROTEIN"/>
    <property type="match status" value="1"/>
</dbReference>
<evidence type="ECO:0000259" key="3">
    <source>
        <dbReference type="Pfam" id="PF07995"/>
    </source>
</evidence>
<feature type="compositionally biased region" description="Basic and acidic residues" evidence="1">
    <location>
        <begin position="457"/>
        <end position="473"/>
    </location>
</feature>
<sequence>MRITSTLATRPFRQGLAGPLAFIFLSMLLTFGCRKFDDLPKKEVTLKLIADGLVSPLGAVESPDNTGRLFILDQAGKIWIVDKNGNKLAAPFLDVSGMMVALNPNYDERGLLGFAFHPDYRQNGKFYVYYNRPARTGGPVPGANWNNLSRIAEFKVSANPNMADMSSERVLFDIDDPQSNHNGGALAFGPDGFLYIAIGDGGGANDVANGHVTDWYLPNAGGNGQDIDSNLFGNILRIDVNSGSPYAIPPNNPFVGKAGMDEIYAYGFRNPYRFSFDMGGNNWLYAGDAGQVLYEEINVVRKGGNYGWNVKEGTHCFNAANNSVELPGCPATDVFGMNFIDPVIEVNNSANPAGGRATTIIGGNVYRGREIPELRGMYLFGSFSQPGGTPNGELFVASPRNGGGLWDYSEVKLKDRPNDLGFYLKGFGQDLEGEVYLTVSGVAGPSGVTGQVYKLVKEKGKGHGNNDDDDRHGNSGYGKR</sequence>
<gene>
    <name evidence="4" type="ORF">J7I43_15275</name>
</gene>
<evidence type="ECO:0000313" key="5">
    <source>
        <dbReference type="Proteomes" id="UP000679126"/>
    </source>
</evidence>
<evidence type="ECO:0000256" key="2">
    <source>
        <dbReference type="SAM" id="Phobius"/>
    </source>
</evidence>
<dbReference type="SUPFAM" id="SSF50952">
    <property type="entry name" value="Soluble quinoprotein glucose dehydrogenase"/>
    <property type="match status" value="1"/>
</dbReference>
<comment type="caution">
    <text evidence="4">The sequence shown here is derived from an EMBL/GenBank/DDBJ whole genome shotgun (WGS) entry which is preliminary data.</text>
</comment>
<dbReference type="Pfam" id="PF07995">
    <property type="entry name" value="GSDH"/>
    <property type="match status" value="1"/>
</dbReference>
<dbReference type="PANTHER" id="PTHR19328:SF75">
    <property type="entry name" value="ALDOSE SUGAR DEHYDROGENASE YLII"/>
    <property type="match status" value="1"/>
</dbReference>
<keyword evidence="2" id="KW-1133">Transmembrane helix</keyword>
<feature type="region of interest" description="Disordered" evidence="1">
    <location>
        <begin position="457"/>
        <end position="480"/>
    </location>
</feature>
<dbReference type="RefSeq" id="WP_209146591.1">
    <property type="nucleotide sequence ID" value="NZ_JAGHKP010000003.1"/>
</dbReference>
<evidence type="ECO:0000313" key="4">
    <source>
        <dbReference type="EMBL" id="MBO9153589.1"/>
    </source>
</evidence>
<name>A0ABS3YFZ9_9BACT</name>
<dbReference type="InterPro" id="IPR011041">
    <property type="entry name" value="Quinoprot_gluc/sorb_DH_b-prop"/>
</dbReference>
<organism evidence="4 5">
    <name type="scientific">Chitinophaga chungangae</name>
    <dbReference type="NCBI Taxonomy" id="2821488"/>
    <lineage>
        <taxon>Bacteria</taxon>
        <taxon>Pseudomonadati</taxon>
        <taxon>Bacteroidota</taxon>
        <taxon>Chitinophagia</taxon>
        <taxon>Chitinophagales</taxon>
        <taxon>Chitinophagaceae</taxon>
        <taxon>Chitinophaga</taxon>
    </lineage>
</organism>
<keyword evidence="5" id="KW-1185">Reference proteome</keyword>
<accession>A0ABS3YFZ9</accession>
<proteinExistence type="predicted"/>
<evidence type="ECO:0000256" key="1">
    <source>
        <dbReference type="SAM" id="MobiDB-lite"/>
    </source>
</evidence>
<dbReference type="Proteomes" id="UP000679126">
    <property type="component" value="Unassembled WGS sequence"/>
</dbReference>
<feature type="transmembrane region" description="Helical" evidence="2">
    <location>
        <begin position="12"/>
        <end position="32"/>
    </location>
</feature>
<dbReference type="PANTHER" id="PTHR19328">
    <property type="entry name" value="HEDGEHOG-INTERACTING PROTEIN"/>
    <property type="match status" value="1"/>
</dbReference>
<dbReference type="EMBL" id="JAGHKP010000003">
    <property type="protein sequence ID" value="MBO9153589.1"/>
    <property type="molecule type" value="Genomic_DNA"/>
</dbReference>
<protein>
    <submittedName>
        <fullName evidence="4">PQQ-dependent sugar dehydrogenase</fullName>
    </submittedName>
</protein>
<reference evidence="5" key="1">
    <citation type="submission" date="2021-03" db="EMBL/GenBank/DDBJ databases">
        <title>Assistant Professor.</title>
        <authorList>
            <person name="Huq M.A."/>
        </authorList>
    </citation>
    <scope>NUCLEOTIDE SEQUENCE [LARGE SCALE GENOMIC DNA]</scope>
    <source>
        <strain evidence="5">MAH-28</strain>
    </source>
</reference>
<keyword evidence="2" id="KW-0812">Transmembrane</keyword>
<dbReference type="Gene3D" id="2.120.10.30">
    <property type="entry name" value="TolB, C-terminal domain"/>
    <property type="match status" value="1"/>
</dbReference>
<feature type="domain" description="Glucose/Sorbosone dehydrogenase" evidence="3">
    <location>
        <begin position="56"/>
        <end position="384"/>
    </location>
</feature>
<dbReference type="InterPro" id="IPR011042">
    <property type="entry name" value="6-blade_b-propeller_TolB-like"/>
</dbReference>
<dbReference type="InterPro" id="IPR012938">
    <property type="entry name" value="Glc/Sorbosone_DH"/>
</dbReference>
<keyword evidence="2" id="KW-0472">Membrane</keyword>